<feature type="region of interest" description="Disordered" evidence="1">
    <location>
        <begin position="120"/>
        <end position="145"/>
    </location>
</feature>
<dbReference type="PANTHER" id="PTHR21277:SF29">
    <property type="entry name" value="TRANSCRIPTIONAL REGULATOR OF RNA POLII, SAGA, SUBUNIT"/>
    <property type="match status" value="1"/>
</dbReference>
<gene>
    <name evidence="2" type="ORF">POM88_044393</name>
</gene>
<name>A0AAD8H3S3_9APIA</name>
<dbReference type="InterPro" id="IPR024738">
    <property type="entry name" value="Hfi1/Tada1"/>
</dbReference>
<reference evidence="2" key="1">
    <citation type="submission" date="2023-02" db="EMBL/GenBank/DDBJ databases">
        <title>Genome of toxic invasive species Heracleum sosnowskyi carries increased number of genes despite the absence of recent whole-genome duplications.</title>
        <authorList>
            <person name="Schelkunov M."/>
            <person name="Shtratnikova V."/>
            <person name="Makarenko M."/>
            <person name="Klepikova A."/>
            <person name="Omelchenko D."/>
            <person name="Novikova G."/>
            <person name="Obukhova E."/>
            <person name="Bogdanov V."/>
            <person name="Penin A."/>
            <person name="Logacheva M."/>
        </authorList>
    </citation>
    <scope>NUCLEOTIDE SEQUENCE</scope>
    <source>
        <strain evidence="2">Hsosn_3</strain>
        <tissue evidence="2">Leaf</tissue>
    </source>
</reference>
<feature type="compositionally biased region" description="Basic and acidic residues" evidence="1">
    <location>
        <begin position="124"/>
        <end position="134"/>
    </location>
</feature>
<protein>
    <submittedName>
        <fullName evidence="2">Transcriptional coactivator Hfi1/Transcriptional adapter 1</fullName>
    </submittedName>
</protein>
<dbReference type="Proteomes" id="UP001237642">
    <property type="component" value="Unassembled WGS sequence"/>
</dbReference>
<comment type="caution">
    <text evidence="2">The sequence shown here is derived from an EMBL/GenBank/DDBJ whole genome shotgun (WGS) entry which is preliminary data.</text>
</comment>
<evidence type="ECO:0000256" key="1">
    <source>
        <dbReference type="SAM" id="MobiDB-lite"/>
    </source>
</evidence>
<feature type="region of interest" description="Disordered" evidence="1">
    <location>
        <begin position="166"/>
        <end position="195"/>
    </location>
</feature>
<reference evidence="2" key="2">
    <citation type="submission" date="2023-05" db="EMBL/GenBank/DDBJ databases">
        <authorList>
            <person name="Schelkunov M.I."/>
        </authorList>
    </citation>
    <scope>NUCLEOTIDE SEQUENCE</scope>
    <source>
        <strain evidence="2">Hsosn_3</strain>
        <tissue evidence="2">Leaf</tissue>
    </source>
</reference>
<dbReference type="GO" id="GO:0003713">
    <property type="term" value="F:transcription coactivator activity"/>
    <property type="evidence" value="ECO:0007669"/>
    <property type="project" value="TreeGrafter"/>
</dbReference>
<proteinExistence type="predicted"/>
<dbReference type="EMBL" id="JAUIZM010000010">
    <property type="protein sequence ID" value="KAK1359919.1"/>
    <property type="molecule type" value="Genomic_DNA"/>
</dbReference>
<dbReference type="Pfam" id="PF12767">
    <property type="entry name" value="SAGA-Tad1"/>
    <property type="match status" value="1"/>
</dbReference>
<dbReference type="GO" id="GO:0006357">
    <property type="term" value="P:regulation of transcription by RNA polymerase II"/>
    <property type="evidence" value="ECO:0007669"/>
    <property type="project" value="TreeGrafter"/>
</dbReference>
<keyword evidence="3" id="KW-1185">Reference proteome</keyword>
<accession>A0AAD8H3S3</accession>
<sequence length="356" mass="39687">MPASRHCFRIDTLELRVRIETKIGEEKAEKYFNLLDRYLSLQVSKSEFDRVCVDLIGRQNICIHNELIRAIVSNATFSKTPPPKPVKRNGFLSVKVPNGVEKSGSQSLCRDVFPWSPKKGRTPNIRERKFKDRPSPLGPHGKTHNVTFDDKAVKGEEHQNVMDLVSVGSRPPGEVNSVEDGEEVEQASGSPGIYSRSSVRAPLGISIHAKGPRKLLSYGSTPEILNQSCYISGELPGNSSLKAGSRSEHNHFNQVKNQAASGVNVTRPMRHAQNPVRSFPASMLDVRVAMELNPQILGSNWPLHLEKVSLALVYECFIDCRFDLFPPLITDWCVMGADKCYAFINGSDQGTMKIYR</sequence>
<organism evidence="2 3">
    <name type="scientific">Heracleum sosnowskyi</name>
    <dbReference type="NCBI Taxonomy" id="360622"/>
    <lineage>
        <taxon>Eukaryota</taxon>
        <taxon>Viridiplantae</taxon>
        <taxon>Streptophyta</taxon>
        <taxon>Embryophyta</taxon>
        <taxon>Tracheophyta</taxon>
        <taxon>Spermatophyta</taxon>
        <taxon>Magnoliopsida</taxon>
        <taxon>eudicotyledons</taxon>
        <taxon>Gunneridae</taxon>
        <taxon>Pentapetalae</taxon>
        <taxon>asterids</taxon>
        <taxon>campanulids</taxon>
        <taxon>Apiales</taxon>
        <taxon>Apiaceae</taxon>
        <taxon>Apioideae</taxon>
        <taxon>apioid superclade</taxon>
        <taxon>Tordylieae</taxon>
        <taxon>Tordyliinae</taxon>
        <taxon>Heracleum</taxon>
    </lineage>
</organism>
<dbReference type="PANTHER" id="PTHR21277">
    <property type="entry name" value="TRANSCRIPTIONAL ADAPTER 1"/>
    <property type="match status" value="1"/>
</dbReference>
<evidence type="ECO:0000313" key="2">
    <source>
        <dbReference type="EMBL" id="KAK1359919.1"/>
    </source>
</evidence>
<dbReference type="AlphaFoldDB" id="A0AAD8H3S3"/>
<dbReference type="GO" id="GO:0000124">
    <property type="term" value="C:SAGA complex"/>
    <property type="evidence" value="ECO:0007669"/>
    <property type="project" value="TreeGrafter"/>
</dbReference>
<evidence type="ECO:0000313" key="3">
    <source>
        <dbReference type="Proteomes" id="UP001237642"/>
    </source>
</evidence>